<keyword evidence="2" id="KW-0560">Oxidoreductase</keyword>
<proteinExistence type="predicted"/>
<gene>
    <name evidence="4" type="ORF">IM811_007833</name>
</gene>
<evidence type="ECO:0000259" key="3">
    <source>
        <dbReference type="Pfam" id="PF05368"/>
    </source>
</evidence>
<protein>
    <recommendedName>
        <fullName evidence="3">NmrA-like domain-containing protein</fullName>
    </recommendedName>
</protein>
<feature type="domain" description="NmrA-like" evidence="3">
    <location>
        <begin position="5"/>
        <end position="112"/>
    </location>
</feature>
<dbReference type="PANTHER" id="PTHR47706:SF9">
    <property type="entry name" value="NMRA-LIKE DOMAIN-CONTAINING PROTEIN-RELATED"/>
    <property type="match status" value="1"/>
</dbReference>
<sequence length="169" mass="18589">MQSLTVALIGANGQIGNFILHELLASREARFHVLAFIRPNSQLKYQGPQENVTVHDIDLSKVTADSLAPYFRASDVVVSAVGTELLSRQSVLQDAAAIAGVPRFYPSEFGMHSVLRMRTEEATLIHPVGRTFLVRAGESSRFVHLRLEPLSLILLGRLGLKKLNASMKL</sequence>
<dbReference type="SUPFAM" id="SSF51735">
    <property type="entry name" value="NAD(P)-binding Rossmann-fold domains"/>
    <property type="match status" value="1"/>
</dbReference>
<dbReference type="EMBL" id="JADCTT010000002">
    <property type="protein sequence ID" value="KAF9756889.1"/>
    <property type="molecule type" value="Genomic_DNA"/>
</dbReference>
<evidence type="ECO:0000256" key="1">
    <source>
        <dbReference type="ARBA" id="ARBA00022857"/>
    </source>
</evidence>
<dbReference type="GO" id="GO:0016491">
    <property type="term" value="F:oxidoreductase activity"/>
    <property type="evidence" value="ECO:0007669"/>
    <property type="project" value="UniProtKB-KW"/>
</dbReference>
<dbReference type="Proteomes" id="UP000616885">
    <property type="component" value="Unassembled WGS sequence"/>
</dbReference>
<comment type="caution">
    <text evidence="4">The sequence shown here is derived from an EMBL/GenBank/DDBJ whole genome shotgun (WGS) entry which is preliminary data.</text>
</comment>
<organism evidence="4 5">
    <name type="scientific">Bionectria ochroleuca</name>
    <name type="common">Gliocladium roseum</name>
    <dbReference type="NCBI Taxonomy" id="29856"/>
    <lineage>
        <taxon>Eukaryota</taxon>
        <taxon>Fungi</taxon>
        <taxon>Dikarya</taxon>
        <taxon>Ascomycota</taxon>
        <taxon>Pezizomycotina</taxon>
        <taxon>Sordariomycetes</taxon>
        <taxon>Hypocreomycetidae</taxon>
        <taxon>Hypocreales</taxon>
        <taxon>Bionectriaceae</taxon>
        <taxon>Clonostachys</taxon>
    </lineage>
</organism>
<evidence type="ECO:0000313" key="5">
    <source>
        <dbReference type="Proteomes" id="UP000616885"/>
    </source>
</evidence>
<dbReference type="PANTHER" id="PTHR47706">
    <property type="entry name" value="NMRA-LIKE FAMILY PROTEIN"/>
    <property type="match status" value="1"/>
</dbReference>
<reference evidence="4" key="1">
    <citation type="submission" date="2020-10" db="EMBL/GenBank/DDBJ databases">
        <title>High-Quality Genome Resource of Clonostachys rosea strain S41 by Oxford Nanopore Long-Read Sequencing.</title>
        <authorList>
            <person name="Wang H."/>
        </authorList>
    </citation>
    <scope>NUCLEOTIDE SEQUENCE</scope>
    <source>
        <strain evidence="4">S41</strain>
    </source>
</reference>
<dbReference type="AlphaFoldDB" id="A0A8H7NJ16"/>
<dbReference type="Gene3D" id="3.40.50.720">
    <property type="entry name" value="NAD(P)-binding Rossmann-like Domain"/>
    <property type="match status" value="1"/>
</dbReference>
<keyword evidence="1" id="KW-0521">NADP</keyword>
<dbReference type="InterPro" id="IPR036291">
    <property type="entry name" value="NAD(P)-bd_dom_sf"/>
</dbReference>
<evidence type="ECO:0000313" key="4">
    <source>
        <dbReference type="EMBL" id="KAF9756889.1"/>
    </source>
</evidence>
<dbReference type="InterPro" id="IPR051609">
    <property type="entry name" value="NmrA/Isoflavone_reductase-like"/>
</dbReference>
<name>A0A8H7NJ16_BIOOC</name>
<evidence type="ECO:0000256" key="2">
    <source>
        <dbReference type="ARBA" id="ARBA00023002"/>
    </source>
</evidence>
<dbReference type="Pfam" id="PF05368">
    <property type="entry name" value="NmrA"/>
    <property type="match status" value="1"/>
</dbReference>
<accession>A0A8H7NJ16</accession>
<dbReference type="InterPro" id="IPR008030">
    <property type="entry name" value="NmrA-like"/>
</dbReference>